<feature type="binding site" evidence="3">
    <location>
        <position position="63"/>
    </location>
    <ligand>
        <name>substrate</name>
    </ligand>
</feature>
<keyword evidence="1" id="KW-0378">Hydrolase</keyword>
<dbReference type="EMBL" id="FOJO01000006">
    <property type="protein sequence ID" value="SFA48950.1"/>
    <property type="molecule type" value="Genomic_DNA"/>
</dbReference>
<reference evidence="4 5" key="1">
    <citation type="submission" date="2016-10" db="EMBL/GenBank/DDBJ databases">
        <authorList>
            <person name="de Groot N.N."/>
        </authorList>
    </citation>
    <scope>NUCLEOTIDE SEQUENCE [LARGE SCALE GENOMIC DNA]</scope>
    <source>
        <strain evidence="4 5">CGMCC 1.6117</strain>
    </source>
</reference>
<evidence type="ECO:0000256" key="2">
    <source>
        <dbReference type="PIRSR" id="PIRSR613078-1"/>
    </source>
</evidence>
<dbReference type="GO" id="GO:0045820">
    <property type="term" value="P:negative regulation of glycolytic process"/>
    <property type="evidence" value="ECO:0007669"/>
    <property type="project" value="TreeGrafter"/>
</dbReference>
<evidence type="ECO:0000313" key="5">
    <source>
        <dbReference type="Proteomes" id="UP000182312"/>
    </source>
</evidence>
<dbReference type="Proteomes" id="UP000182312">
    <property type="component" value="Unassembled WGS sequence"/>
</dbReference>
<sequence>MVTLPAGAFLFLRHGETRANAEDVICGRTDLPLNPTGINQARQAAQYLAGTELAGIVVSPMLRARQTAQPVAAMLGLTPCVLPALAERDWGAWEGLPRAMLRRDETPPDGESPADFAARIRAGFAGIDLSRPLLIVAHSGTARELHSLLAGTPPPRLVNAQIVMWRPVAGGWQCHECFKPTL</sequence>
<dbReference type="Gene3D" id="3.40.50.1240">
    <property type="entry name" value="Phosphoglycerate mutase-like"/>
    <property type="match status" value="1"/>
</dbReference>
<dbReference type="InterPro" id="IPR029033">
    <property type="entry name" value="His_PPase_superfam"/>
</dbReference>
<dbReference type="SUPFAM" id="SSF53254">
    <property type="entry name" value="Phosphoglycerate mutase-like"/>
    <property type="match status" value="1"/>
</dbReference>
<dbReference type="AlphaFoldDB" id="A0A1I0TB59"/>
<dbReference type="InterPro" id="IPR013078">
    <property type="entry name" value="His_Pase_superF_clade-1"/>
</dbReference>
<dbReference type="SMART" id="SM00855">
    <property type="entry name" value="PGAM"/>
    <property type="match status" value="1"/>
</dbReference>
<feature type="active site" description="Proton donor/acceptor" evidence="2">
    <location>
        <position position="87"/>
    </location>
</feature>
<evidence type="ECO:0000313" key="4">
    <source>
        <dbReference type="EMBL" id="SFA48950.1"/>
    </source>
</evidence>
<dbReference type="PANTHER" id="PTHR46517">
    <property type="entry name" value="FRUCTOSE-2,6-BISPHOSPHATASE TIGAR"/>
    <property type="match status" value="1"/>
</dbReference>
<dbReference type="RefSeq" id="WP_052081299.1">
    <property type="nucleotide sequence ID" value="NZ_FOJO01000006.1"/>
</dbReference>
<accession>A0A1I0TB59</accession>
<proteinExistence type="predicted"/>
<protein>
    <submittedName>
        <fullName evidence="4">Probable phosphoglycerate mutase</fullName>
    </submittedName>
</protein>
<feature type="active site" description="Tele-phosphohistidine intermediate" evidence="2">
    <location>
        <position position="14"/>
    </location>
</feature>
<dbReference type="GO" id="GO:0043456">
    <property type="term" value="P:regulation of pentose-phosphate shunt"/>
    <property type="evidence" value="ECO:0007669"/>
    <property type="project" value="TreeGrafter"/>
</dbReference>
<dbReference type="Pfam" id="PF00300">
    <property type="entry name" value="His_Phos_1"/>
    <property type="match status" value="1"/>
</dbReference>
<name>A0A1I0TB59_9RHOB</name>
<organism evidence="4 5">
    <name type="scientific">Paracoccus halophilus</name>
    <dbReference type="NCBI Taxonomy" id="376733"/>
    <lineage>
        <taxon>Bacteria</taxon>
        <taxon>Pseudomonadati</taxon>
        <taxon>Pseudomonadota</taxon>
        <taxon>Alphaproteobacteria</taxon>
        <taxon>Rhodobacterales</taxon>
        <taxon>Paracoccaceae</taxon>
        <taxon>Paracoccus</taxon>
    </lineage>
</organism>
<dbReference type="CDD" id="cd07067">
    <property type="entry name" value="HP_PGM_like"/>
    <property type="match status" value="1"/>
</dbReference>
<dbReference type="GO" id="GO:0004331">
    <property type="term" value="F:fructose-2,6-bisphosphate 2-phosphatase activity"/>
    <property type="evidence" value="ECO:0007669"/>
    <property type="project" value="TreeGrafter"/>
</dbReference>
<evidence type="ECO:0000256" key="3">
    <source>
        <dbReference type="PIRSR" id="PIRSR613078-2"/>
    </source>
</evidence>
<evidence type="ECO:0000256" key="1">
    <source>
        <dbReference type="ARBA" id="ARBA00022801"/>
    </source>
</evidence>
<dbReference type="GO" id="GO:0005829">
    <property type="term" value="C:cytosol"/>
    <property type="evidence" value="ECO:0007669"/>
    <property type="project" value="TreeGrafter"/>
</dbReference>
<dbReference type="InterPro" id="IPR051695">
    <property type="entry name" value="Phosphoglycerate_Mutase"/>
</dbReference>
<gene>
    <name evidence="4" type="ORF">SAMN04487972_10690</name>
</gene>
<feature type="binding site" evidence="3">
    <location>
        <begin position="13"/>
        <end position="20"/>
    </location>
    <ligand>
        <name>substrate</name>
    </ligand>
</feature>
<dbReference type="PANTHER" id="PTHR46517:SF1">
    <property type="entry name" value="FRUCTOSE-2,6-BISPHOSPHATASE TIGAR"/>
    <property type="match status" value="1"/>
</dbReference>